<sequence>MRQKNEDVKGNDNNKRSMIATGGVKCSHVLVHGEKRGQASCIWGCMQSWVLYTVEFSEDRSVGGFQGQSKTSYSLI</sequence>
<reference evidence="1 2" key="2">
    <citation type="journal article" date="2017" name="Front. Plant Sci.">
        <title>Gene Classification and Mining of Molecular Markers Useful in Red Clover (Trifolium pratense) Breeding.</title>
        <authorList>
            <person name="Istvanek J."/>
            <person name="Dluhosova J."/>
            <person name="Dluhos P."/>
            <person name="Patkova L."/>
            <person name="Nedelnik J."/>
            <person name="Repkova J."/>
        </authorList>
    </citation>
    <scope>NUCLEOTIDE SEQUENCE [LARGE SCALE GENOMIC DNA]</scope>
    <source>
        <strain evidence="2">cv. Tatra</strain>
        <tissue evidence="1">Young leaves</tissue>
    </source>
</reference>
<dbReference type="EMBL" id="ASHM01016148">
    <property type="protein sequence ID" value="PNX97983.1"/>
    <property type="molecule type" value="Genomic_DNA"/>
</dbReference>
<proteinExistence type="predicted"/>
<dbReference type="Proteomes" id="UP000236291">
    <property type="component" value="Unassembled WGS sequence"/>
</dbReference>
<accession>A0A2K3N4K7</accession>
<gene>
    <name evidence="1" type="ORF">L195_g021223</name>
</gene>
<protein>
    <submittedName>
        <fullName evidence="1">Uncharacterized protein</fullName>
    </submittedName>
</protein>
<reference evidence="1 2" key="1">
    <citation type="journal article" date="2014" name="Am. J. Bot.">
        <title>Genome assembly and annotation for red clover (Trifolium pratense; Fabaceae).</title>
        <authorList>
            <person name="Istvanek J."/>
            <person name="Jaros M."/>
            <person name="Krenek A."/>
            <person name="Repkova J."/>
        </authorList>
    </citation>
    <scope>NUCLEOTIDE SEQUENCE [LARGE SCALE GENOMIC DNA]</scope>
    <source>
        <strain evidence="2">cv. Tatra</strain>
        <tissue evidence="1">Young leaves</tissue>
    </source>
</reference>
<name>A0A2K3N4K7_TRIPR</name>
<evidence type="ECO:0000313" key="2">
    <source>
        <dbReference type="Proteomes" id="UP000236291"/>
    </source>
</evidence>
<comment type="caution">
    <text evidence="1">The sequence shown here is derived from an EMBL/GenBank/DDBJ whole genome shotgun (WGS) entry which is preliminary data.</text>
</comment>
<organism evidence="1 2">
    <name type="scientific">Trifolium pratense</name>
    <name type="common">Red clover</name>
    <dbReference type="NCBI Taxonomy" id="57577"/>
    <lineage>
        <taxon>Eukaryota</taxon>
        <taxon>Viridiplantae</taxon>
        <taxon>Streptophyta</taxon>
        <taxon>Embryophyta</taxon>
        <taxon>Tracheophyta</taxon>
        <taxon>Spermatophyta</taxon>
        <taxon>Magnoliopsida</taxon>
        <taxon>eudicotyledons</taxon>
        <taxon>Gunneridae</taxon>
        <taxon>Pentapetalae</taxon>
        <taxon>rosids</taxon>
        <taxon>fabids</taxon>
        <taxon>Fabales</taxon>
        <taxon>Fabaceae</taxon>
        <taxon>Papilionoideae</taxon>
        <taxon>50 kb inversion clade</taxon>
        <taxon>NPAAA clade</taxon>
        <taxon>Hologalegina</taxon>
        <taxon>IRL clade</taxon>
        <taxon>Trifolieae</taxon>
        <taxon>Trifolium</taxon>
    </lineage>
</organism>
<dbReference type="AlphaFoldDB" id="A0A2K3N4K7"/>
<evidence type="ECO:0000313" key="1">
    <source>
        <dbReference type="EMBL" id="PNX97983.1"/>
    </source>
</evidence>